<proteinExistence type="predicted"/>
<keyword evidence="4" id="KW-1185">Reference proteome</keyword>
<keyword evidence="1" id="KW-0479">Metal-binding</keyword>
<accession>Q1QYY7</accession>
<dbReference type="SUPFAM" id="SSF54593">
    <property type="entry name" value="Glyoxalase/Bleomycin resistance protein/Dihydroxybiphenyl dioxygenase"/>
    <property type="match status" value="1"/>
</dbReference>
<dbReference type="KEGG" id="csa:Csal_0964"/>
<dbReference type="InterPro" id="IPR050383">
    <property type="entry name" value="GlyoxalaseI/FosfomycinResist"/>
</dbReference>
<dbReference type="InterPro" id="IPR004360">
    <property type="entry name" value="Glyas_Fos-R_dOase_dom"/>
</dbReference>
<dbReference type="GO" id="GO:0051213">
    <property type="term" value="F:dioxygenase activity"/>
    <property type="evidence" value="ECO:0007669"/>
    <property type="project" value="UniProtKB-KW"/>
</dbReference>
<feature type="domain" description="VOC" evidence="2">
    <location>
        <begin position="26"/>
        <end position="146"/>
    </location>
</feature>
<dbReference type="Gene3D" id="3.10.180.10">
    <property type="entry name" value="2,3-Dihydroxybiphenyl 1,2-Dioxygenase, domain 1"/>
    <property type="match status" value="1"/>
</dbReference>
<dbReference type="InterPro" id="IPR029068">
    <property type="entry name" value="Glyas_Bleomycin-R_OHBP_Dase"/>
</dbReference>
<keyword evidence="3" id="KW-0560">Oxidoreductase</keyword>
<gene>
    <name evidence="3" type="ordered locus">Csal_0964</name>
</gene>
<dbReference type="PROSITE" id="PS00934">
    <property type="entry name" value="GLYOXALASE_I_1"/>
    <property type="match status" value="1"/>
</dbReference>
<dbReference type="EMBL" id="CP000285">
    <property type="protein sequence ID" value="ABE58321.1"/>
    <property type="molecule type" value="Genomic_DNA"/>
</dbReference>
<dbReference type="eggNOG" id="COG0346">
    <property type="taxonomic scope" value="Bacteria"/>
</dbReference>
<name>Q1QYY7_CHRI1</name>
<dbReference type="HOGENOM" id="CLU_046006_4_3_6"/>
<dbReference type="AlphaFoldDB" id="Q1QYY7"/>
<dbReference type="PANTHER" id="PTHR21366:SF14">
    <property type="entry name" value="GLYOXALASE DOMAIN-CONTAINING PROTEIN 5"/>
    <property type="match status" value="1"/>
</dbReference>
<dbReference type="PANTHER" id="PTHR21366">
    <property type="entry name" value="GLYOXALASE FAMILY PROTEIN"/>
    <property type="match status" value="1"/>
</dbReference>
<dbReference type="STRING" id="290398.Csal_0964"/>
<evidence type="ECO:0000256" key="1">
    <source>
        <dbReference type="ARBA" id="ARBA00022723"/>
    </source>
</evidence>
<organism evidence="3 4">
    <name type="scientific">Chromohalobacter israelensis (strain ATCC BAA-138 / DSM 3043 / CIP 106854 / NCIMB 13768 / 1H11)</name>
    <name type="common">Chromohalobacter salexigens</name>
    <dbReference type="NCBI Taxonomy" id="290398"/>
    <lineage>
        <taxon>Bacteria</taxon>
        <taxon>Pseudomonadati</taxon>
        <taxon>Pseudomonadota</taxon>
        <taxon>Gammaproteobacteria</taxon>
        <taxon>Oceanospirillales</taxon>
        <taxon>Halomonadaceae</taxon>
        <taxon>Chromohalobacter</taxon>
    </lineage>
</organism>
<dbReference type="InterPro" id="IPR018146">
    <property type="entry name" value="Glyoxalase_1_CS"/>
</dbReference>
<sequence>MISLPSRQDRHFPCTSCYGHFAMLNAIDHVVVTVTDLELSIDFYTRVLGLDAHYHDATRTDLCLDGFALRLHGPEASAARPAESPVPGSQTLGFRSSLPLAEVKAHLEALAIPMELAPGATPDDIETWSSLYVRDPDGNLIEISRPRRR</sequence>
<dbReference type="PROSITE" id="PS51819">
    <property type="entry name" value="VOC"/>
    <property type="match status" value="1"/>
</dbReference>
<dbReference type="GO" id="GO:0004462">
    <property type="term" value="F:lactoylglutathione lyase activity"/>
    <property type="evidence" value="ECO:0007669"/>
    <property type="project" value="InterPro"/>
</dbReference>
<protein>
    <submittedName>
        <fullName evidence="3">Glyoxalase/bleomycin resistance protein/dioxygenase</fullName>
    </submittedName>
</protein>
<dbReference type="Proteomes" id="UP000000239">
    <property type="component" value="Chromosome"/>
</dbReference>
<evidence type="ECO:0000313" key="4">
    <source>
        <dbReference type="Proteomes" id="UP000000239"/>
    </source>
</evidence>
<keyword evidence="3" id="KW-0223">Dioxygenase</keyword>
<reference evidence="3 4" key="1">
    <citation type="journal article" date="2011" name="Stand. Genomic Sci.">
        <title>Complete genome sequence of the halophilic and highly halotolerant Chromohalobacter salexigens type strain (1H11(T)).</title>
        <authorList>
            <person name="Copeland A."/>
            <person name="O'Connor K."/>
            <person name="Lucas S."/>
            <person name="Lapidus A."/>
            <person name="Berry K.W."/>
            <person name="Detter J.C."/>
            <person name="Del Rio T.G."/>
            <person name="Hammon N."/>
            <person name="Dalin E."/>
            <person name="Tice H."/>
            <person name="Pitluck S."/>
            <person name="Bruce D."/>
            <person name="Goodwin L."/>
            <person name="Han C."/>
            <person name="Tapia R."/>
            <person name="Saunders E."/>
            <person name="Schmutz J."/>
            <person name="Brettin T."/>
            <person name="Larimer F."/>
            <person name="Land M."/>
            <person name="Hauser L."/>
            <person name="Vargas C."/>
            <person name="Nieto J.J."/>
            <person name="Kyrpides N.C."/>
            <person name="Ivanova N."/>
            <person name="Goker M."/>
            <person name="Klenk H.P."/>
            <person name="Csonka L.N."/>
            <person name="Woyke T."/>
        </authorList>
    </citation>
    <scope>NUCLEOTIDE SEQUENCE [LARGE SCALE GENOMIC DNA]</scope>
    <source>
        <strain evidence="4">ATCC BAA-138 / DSM 3043 / CIP 106854 / NCIMB 13768 / 1H11</strain>
    </source>
</reference>
<dbReference type="Pfam" id="PF00903">
    <property type="entry name" value="Glyoxalase"/>
    <property type="match status" value="1"/>
</dbReference>
<evidence type="ECO:0000313" key="3">
    <source>
        <dbReference type="EMBL" id="ABE58321.1"/>
    </source>
</evidence>
<dbReference type="GO" id="GO:0046872">
    <property type="term" value="F:metal ion binding"/>
    <property type="evidence" value="ECO:0007669"/>
    <property type="project" value="UniProtKB-KW"/>
</dbReference>
<evidence type="ECO:0000259" key="2">
    <source>
        <dbReference type="PROSITE" id="PS51819"/>
    </source>
</evidence>
<dbReference type="InterPro" id="IPR037523">
    <property type="entry name" value="VOC_core"/>
</dbReference>